<keyword evidence="1" id="KW-0812">Transmembrane</keyword>
<accession>A0A6J7UC02</accession>
<dbReference type="GO" id="GO:0022904">
    <property type="term" value="P:respiratory electron transport chain"/>
    <property type="evidence" value="ECO:0007669"/>
    <property type="project" value="InterPro"/>
</dbReference>
<feature type="transmembrane region" description="Helical" evidence="1">
    <location>
        <begin position="61"/>
        <end position="81"/>
    </location>
</feature>
<feature type="transmembrane region" description="Helical" evidence="1">
    <location>
        <begin position="27"/>
        <end position="46"/>
    </location>
</feature>
<organism evidence="2">
    <name type="scientific">freshwater metagenome</name>
    <dbReference type="NCBI Taxonomy" id="449393"/>
    <lineage>
        <taxon>unclassified sequences</taxon>
        <taxon>metagenomes</taxon>
        <taxon>ecological metagenomes</taxon>
    </lineage>
</organism>
<dbReference type="EMBL" id="CAFBQQ010000071">
    <property type="protein sequence ID" value="CAB5063609.1"/>
    <property type="molecule type" value="Genomic_DNA"/>
</dbReference>
<name>A0A6J7UC02_9ZZZZ</name>
<feature type="transmembrane region" description="Helical" evidence="1">
    <location>
        <begin position="136"/>
        <end position="159"/>
    </location>
</feature>
<dbReference type="GO" id="GO:0004129">
    <property type="term" value="F:cytochrome-c oxidase activity"/>
    <property type="evidence" value="ECO:0007669"/>
    <property type="project" value="InterPro"/>
</dbReference>
<protein>
    <submittedName>
        <fullName evidence="2">Unannotated protein</fullName>
    </submittedName>
</protein>
<dbReference type="InterPro" id="IPR035973">
    <property type="entry name" value="Cyt_c_oxidase_su3-like_sf"/>
</dbReference>
<dbReference type="AlphaFoldDB" id="A0A6J7UC02"/>
<keyword evidence="1" id="KW-0472">Membrane</keyword>
<dbReference type="SUPFAM" id="SSF81452">
    <property type="entry name" value="Cytochrome c oxidase subunit III-like"/>
    <property type="match status" value="1"/>
</dbReference>
<sequence length="199" mass="21871">MNAANGAVIHHDPPAVVGRRERLGVRLIIVADASFVFAMVFTYFYLRNLNLNQGWLPKDGHTFSIASGWVTTVPLIVAALIHKAFQSNRSTSLLPFATFGVLLIGGYLQWKQLATMPFVVDTDGVKTFEGAYASSWFLIGGGNFLHYVLGSFVALGIALRNQREKIDPVLKEWRLATAGTWFNWIAISGVICAVTISII</sequence>
<evidence type="ECO:0000256" key="1">
    <source>
        <dbReference type="SAM" id="Phobius"/>
    </source>
</evidence>
<dbReference type="GO" id="GO:0016020">
    <property type="term" value="C:membrane"/>
    <property type="evidence" value="ECO:0007669"/>
    <property type="project" value="InterPro"/>
</dbReference>
<proteinExistence type="predicted"/>
<dbReference type="InterPro" id="IPR013833">
    <property type="entry name" value="Cyt_c_oxidase_su3_a-hlx"/>
</dbReference>
<feature type="transmembrane region" description="Helical" evidence="1">
    <location>
        <begin position="180"/>
        <end position="198"/>
    </location>
</feature>
<gene>
    <name evidence="2" type="ORF">UFOPK4358_00547</name>
</gene>
<dbReference type="Gene3D" id="1.20.120.80">
    <property type="entry name" value="Cytochrome c oxidase, subunit III, four-helix bundle"/>
    <property type="match status" value="1"/>
</dbReference>
<evidence type="ECO:0000313" key="2">
    <source>
        <dbReference type="EMBL" id="CAB5063609.1"/>
    </source>
</evidence>
<keyword evidence="1" id="KW-1133">Transmembrane helix</keyword>
<reference evidence="2" key="1">
    <citation type="submission" date="2020-05" db="EMBL/GenBank/DDBJ databases">
        <authorList>
            <person name="Chiriac C."/>
            <person name="Salcher M."/>
            <person name="Ghai R."/>
            <person name="Kavagutti S V."/>
        </authorList>
    </citation>
    <scope>NUCLEOTIDE SEQUENCE</scope>
</reference>
<feature type="transmembrane region" description="Helical" evidence="1">
    <location>
        <begin position="93"/>
        <end position="110"/>
    </location>
</feature>